<keyword evidence="5" id="KW-0418">Kinase</keyword>
<evidence type="ECO:0000313" key="9">
    <source>
        <dbReference type="EMBL" id="GAA3378526.1"/>
    </source>
</evidence>
<dbReference type="Gene3D" id="3.30.565.10">
    <property type="entry name" value="Histidine kinase-like ATPase, C-terminal domain"/>
    <property type="match status" value="1"/>
</dbReference>
<feature type="compositionally biased region" description="Basic and acidic residues" evidence="6">
    <location>
        <begin position="10"/>
        <end position="19"/>
    </location>
</feature>
<keyword evidence="4" id="KW-0808">Transferase</keyword>
<dbReference type="EC" id="2.7.13.3" evidence="2"/>
<feature type="region of interest" description="Disordered" evidence="6">
    <location>
        <begin position="1"/>
        <end position="51"/>
    </location>
</feature>
<feature type="compositionally biased region" description="Basic and acidic residues" evidence="6">
    <location>
        <begin position="501"/>
        <end position="518"/>
    </location>
</feature>
<evidence type="ECO:0000256" key="6">
    <source>
        <dbReference type="SAM" id="MobiDB-lite"/>
    </source>
</evidence>
<dbReference type="Proteomes" id="UP001499990">
    <property type="component" value="Unassembled WGS sequence"/>
</dbReference>
<dbReference type="InterPro" id="IPR003594">
    <property type="entry name" value="HATPase_dom"/>
</dbReference>
<comment type="catalytic activity">
    <reaction evidence="1">
        <text>ATP + protein L-histidine = ADP + protein N-phospho-L-histidine.</text>
        <dbReference type="EC" id="2.7.13.3"/>
    </reaction>
</comment>
<keyword evidence="7" id="KW-0812">Transmembrane</keyword>
<dbReference type="PANTHER" id="PTHR45436:SF5">
    <property type="entry name" value="SENSOR HISTIDINE KINASE TRCS"/>
    <property type="match status" value="1"/>
</dbReference>
<evidence type="ECO:0000256" key="7">
    <source>
        <dbReference type="SAM" id="Phobius"/>
    </source>
</evidence>
<comment type="caution">
    <text evidence="9">The sequence shown here is derived from an EMBL/GenBank/DDBJ whole genome shotgun (WGS) entry which is preliminary data.</text>
</comment>
<evidence type="ECO:0000256" key="4">
    <source>
        <dbReference type="ARBA" id="ARBA00022679"/>
    </source>
</evidence>
<sequence>MSHLRAPAARPDRREDGRHGRQTTRPQPSAGGRPVGLPQPVPQPPPEAGLRPQLLRTSVLPSVATTLSGTAAVAFTFHATAARLSAALCAALAGTALLAFAAVAGAAMGADRIAGNVAERCDILRGGTARAQADLSVFVEGLRRGEGPPAWPAPPHSTPLGGEFDLLAKDLNRTHEAAVTAVVQAWQRSSSACSEQKVEVLAHLGCRLQSLVHREISLLDELERDVEDPDLLGDLFRVDHLATRIRRHAENLAILGGATSRYQWRMPVGMAEVLRSSLAEVEHYTRVKLVPPAEGTLRGHAVADVIHLLAELIENATVFSAPHTEVLLRAQRVAAGLAVEVEDRGLGMPVTEQVRMNALLADPDQVNTGRLLQDGRIGLYVVAALARRHGITVRLQANIYGGIQAVLVLPQSLLGPDQEDLAFHEPAPVPAVFPVVPPTLGDQGPARRNTTVPALGVVPPPVRGAYVVRTGPGGAYTGPTAESSASGGPVGRPRLPRRRARENLARQLRDTPRPRTHSEAAAALPDPGLMAAFQRGAGLAETAQPDPQPDTDDLKEQMTWPEK</sequence>
<dbReference type="InterPro" id="IPR036890">
    <property type="entry name" value="HATPase_C_sf"/>
</dbReference>
<keyword evidence="3" id="KW-0597">Phosphoprotein</keyword>
<dbReference type="PANTHER" id="PTHR45436">
    <property type="entry name" value="SENSOR HISTIDINE KINASE YKOH"/>
    <property type="match status" value="1"/>
</dbReference>
<dbReference type="EMBL" id="BAAAYL010000001">
    <property type="protein sequence ID" value="GAA3378526.1"/>
    <property type="molecule type" value="Genomic_DNA"/>
</dbReference>
<dbReference type="SUPFAM" id="SSF55874">
    <property type="entry name" value="ATPase domain of HSP90 chaperone/DNA topoisomerase II/histidine kinase"/>
    <property type="match status" value="1"/>
</dbReference>
<name>A0ABP6SKJ3_9ACTN</name>
<dbReference type="Pfam" id="PF02518">
    <property type="entry name" value="HATPase_c"/>
    <property type="match status" value="1"/>
</dbReference>
<dbReference type="RefSeq" id="WP_345043147.1">
    <property type="nucleotide sequence ID" value="NZ_BAAAYL010000001.1"/>
</dbReference>
<dbReference type="InterPro" id="IPR050428">
    <property type="entry name" value="TCS_sensor_his_kinase"/>
</dbReference>
<protein>
    <recommendedName>
        <fullName evidence="2">histidine kinase</fullName>
        <ecNumber evidence="2">2.7.13.3</ecNumber>
    </recommendedName>
</protein>
<evidence type="ECO:0000256" key="3">
    <source>
        <dbReference type="ARBA" id="ARBA00022553"/>
    </source>
</evidence>
<feature type="compositionally biased region" description="Pro residues" evidence="6">
    <location>
        <begin position="37"/>
        <end position="47"/>
    </location>
</feature>
<dbReference type="SMART" id="SM00387">
    <property type="entry name" value="HATPase_c"/>
    <property type="match status" value="1"/>
</dbReference>
<evidence type="ECO:0000313" key="10">
    <source>
        <dbReference type="Proteomes" id="UP001499990"/>
    </source>
</evidence>
<feature type="domain" description="Histidine kinase/HSP90-like ATPase" evidence="8">
    <location>
        <begin position="300"/>
        <end position="413"/>
    </location>
</feature>
<evidence type="ECO:0000259" key="8">
    <source>
        <dbReference type="SMART" id="SM00387"/>
    </source>
</evidence>
<keyword evidence="10" id="KW-1185">Reference proteome</keyword>
<accession>A0ABP6SKJ3</accession>
<evidence type="ECO:0000256" key="2">
    <source>
        <dbReference type="ARBA" id="ARBA00012438"/>
    </source>
</evidence>
<evidence type="ECO:0000256" key="1">
    <source>
        <dbReference type="ARBA" id="ARBA00000085"/>
    </source>
</evidence>
<feature type="transmembrane region" description="Helical" evidence="7">
    <location>
        <begin position="85"/>
        <end position="110"/>
    </location>
</feature>
<keyword evidence="7" id="KW-1133">Transmembrane helix</keyword>
<feature type="compositionally biased region" description="Basic and acidic residues" evidence="6">
    <location>
        <begin position="552"/>
        <end position="563"/>
    </location>
</feature>
<keyword evidence="7" id="KW-0472">Membrane</keyword>
<feature type="region of interest" description="Disordered" evidence="6">
    <location>
        <begin position="470"/>
        <end position="563"/>
    </location>
</feature>
<gene>
    <name evidence="9" type="ORF">GCM10020367_58380</name>
</gene>
<reference evidence="10" key="1">
    <citation type="journal article" date="2019" name="Int. J. Syst. Evol. Microbiol.">
        <title>The Global Catalogue of Microorganisms (GCM) 10K type strain sequencing project: providing services to taxonomists for standard genome sequencing and annotation.</title>
        <authorList>
            <consortium name="The Broad Institute Genomics Platform"/>
            <consortium name="The Broad Institute Genome Sequencing Center for Infectious Disease"/>
            <person name="Wu L."/>
            <person name="Ma J."/>
        </authorList>
    </citation>
    <scope>NUCLEOTIDE SEQUENCE [LARGE SCALE GENOMIC DNA]</scope>
    <source>
        <strain evidence="10">JCM 9651</strain>
    </source>
</reference>
<organism evidence="9 10">
    <name type="scientific">Streptomyces sannanensis</name>
    <dbReference type="NCBI Taxonomy" id="285536"/>
    <lineage>
        <taxon>Bacteria</taxon>
        <taxon>Bacillati</taxon>
        <taxon>Actinomycetota</taxon>
        <taxon>Actinomycetes</taxon>
        <taxon>Kitasatosporales</taxon>
        <taxon>Streptomycetaceae</taxon>
        <taxon>Streptomyces</taxon>
    </lineage>
</organism>
<proteinExistence type="predicted"/>
<evidence type="ECO:0000256" key="5">
    <source>
        <dbReference type="ARBA" id="ARBA00022777"/>
    </source>
</evidence>